<keyword evidence="3 6" id="KW-0812">Transmembrane</keyword>
<comment type="similarity">
    <text evidence="2">Belongs to the TMEM54 family.</text>
</comment>
<feature type="transmembrane region" description="Helical" evidence="6">
    <location>
        <begin position="57"/>
        <end position="80"/>
    </location>
</feature>
<dbReference type="Ensembl" id="ENSDCDT00010007012.1">
    <property type="protein sequence ID" value="ENSDCDP00010006781.1"/>
    <property type="gene ID" value="ENSDCDG00010002914.1"/>
</dbReference>
<evidence type="ECO:0000256" key="4">
    <source>
        <dbReference type="ARBA" id="ARBA00022989"/>
    </source>
</evidence>
<evidence type="ECO:0000256" key="2">
    <source>
        <dbReference type="ARBA" id="ARBA00011030"/>
    </source>
</evidence>
<dbReference type="GeneID" id="114790653"/>
<evidence type="ECO:0000256" key="5">
    <source>
        <dbReference type="ARBA" id="ARBA00023136"/>
    </source>
</evidence>
<dbReference type="GeneTree" id="ENSGT00390000004700"/>
<accession>A0AAY4AHJ5</accession>
<gene>
    <name evidence="7" type="primary">tmem54a</name>
</gene>
<name>A0AAY4AHJ5_9TELE</name>
<feature type="transmembrane region" description="Helical" evidence="6">
    <location>
        <begin position="92"/>
        <end position="114"/>
    </location>
</feature>
<dbReference type="PANTHER" id="PTHR31258">
    <property type="entry name" value="KERATINOCYTE-ASSOCIATED PROTEIN 3"/>
    <property type="match status" value="1"/>
</dbReference>
<evidence type="ECO:0000256" key="6">
    <source>
        <dbReference type="SAM" id="Phobius"/>
    </source>
</evidence>
<evidence type="ECO:0000256" key="1">
    <source>
        <dbReference type="ARBA" id="ARBA00004141"/>
    </source>
</evidence>
<dbReference type="Proteomes" id="UP000694580">
    <property type="component" value="Chromosome 1"/>
</dbReference>
<dbReference type="PANTHER" id="PTHR31258:SF5">
    <property type="entry name" value="TMEM54 PROTEIN-RELATED"/>
    <property type="match status" value="1"/>
</dbReference>
<evidence type="ECO:0000313" key="7">
    <source>
        <dbReference type="Ensembl" id="ENSDCDP00010006781.1"/>
    </source>
</evidence>
<organism evidence="7 8">
    <name type="scientific">Denticeps clupeoides</name>
    <name type="common">denticle herring</name>
    <dbReference type="NCBI Taxonomy" id="299321"/>
    <lineage>
        <taxon>Eukaryota</taxon>
        <taxon>Metazoa</taxon>
        <taxon>Chordata</taxon>
        <taxon>Craniata</taxon>
        <taxon>Vertebrata</taxon>
        <taxon>Euteleostomi</taxon>
        <taxon>Actinopterygii</taxon>
        <taxon>Neopterygii</taxon>
        <taxon>Teleostei</taxon>
        <taxon>Clupei</taxon>
        <taxon>Clupeiformes</taxon>
        <taxon>Denticipitoidei</taxon>
        <taxon>Denticipitidae</taxon>
        <taxon>Denticeps</taxon>
    </lineage>
</organism>
<protein>
    <recommendedName>
        <fullName evidence="9">Keratinocyte-associated protein 3</fullName>
    </recommendedName>
</protein>
<dbReference type="RefSeq" id="XP_028836729.1">
    <property type="nucleotide sequence ID" value="XM_028980896.1"/>
</dbReference>
<reference evidence="7 8" key="1">
    <citation type="submission" date="2020-06" db="EMBL/GenBank/DDBJ databases">
        <authorList>
            <consortium name="Wellcome Sanger Institute Data Sharing"/>
        </authorList>
    </citation>
    <scope>NUCLEOTIDE SEQUENCE [LARGE SCALE GENOMIC DNA]</scope>
</reference>
<reference evidence="7" key="3">
    <citation type="submission" date="2025-09" db="UniProtKB">
        <authorList>
            <consortium name="Ensembl"/>
        </authorList>
    </citation>
    <scope>IDENTIFICATION</scope>
</reference>
<feature type="transmembrane region" description="Helical" evidence="6">
    <location>
        <begin position="20"/>
        <end position="37"/>
    </location>
</feature>
<evidence type="ECO:0000256" key="3">
    <source>
        <dbReference type="ARBA" id="ARBA00022692"/>
    </source>
</evidence>
<reference evidence="7" key="2">
    <citation type="submission" date="2025-08" db="UniProtKB">
        <authorList>
            <consortium name="Ensembl"/>
        </authorList>
    </citation>
    <scope>IDENTIFICATION</scope>
</reference>
<comment type="subcellular location">
    <subcellularLocation>
        <location evidence="1">Membrane</location>
        <topology evidence="1">Multi-pass membrane protein</topology>
    </subcellularLocation>
</comment>
<keyword evidence="4 6" id="KW-1133">Transmembrane helix</keyword>
<proteinExistence type="inferred from homology"/>
<feature type="transmembrane region" description="Helical" evidence="6">
    <location>
        <begin position="158"/>
        <end position="186"/>
    </location>
</feature>
<keyword evidence="5 6" id="KW-0472">Membrane</keyword>
<dbReference type="AlphaFoldDB" id="A0AAY4AHJ5"/>
<keyword evidence="8" id="KW-1185">Reference proteome</keyword>
<sequence length="232" mass="25568">MGFAGICCARLKDEKTLMKTGLGLVLVGHVNFLLGGLEHGAVLRHINMNKEDRDSEYAISNFIALVSGLMAIIAGISAIVLSRNMQNKSLNWFLLVVCILAALLAAASAVGLVYSMVMALAFKGINVQDNCKSPDTIGYFNITNECPYDPTRIYGTTIVLWIPLILLSMVEVAFAGQCCATSVFFLDLPCPGRHKKVTRRVRMKYPKDRDWSSHELQQENELLPCNTPNQTV</sequence>
<evidence type="ECO:0000313" key="8">
    <source>
        <dbReference type="Proteomes" id="UP000694580"/>
    </source>
</evidence>
<dbReference type="Pfam" id="PF12304">
    <property type="entry name" value="BCLP"/>
    <property type="match status" value="1"/>
</dbReference>
<evidence type="ECO:0008006" key="9">
    <source>
        <dbReference type="Google" id="ProtNLM"/>
    </source>
</evidence>
<dbReference type="InterPro" id="IPR020977">
    <property type="entry name" value="Beta-casein-like"/>
</dbReference>
<dbReference type="GO" id="GO:0016020">
    <property type="term" value="C:membrane"/>
    <property type="evidence" value="ECO:0007669"/>
    <property type="project" value="UniProtKB-SubCell"/>
</dbReference>